<protein>
    <submittedName>
        <fullName evidence="2">Uncharacterized protein</fullName>
    </submittedName>
</protein>
<organism evidence="2 3">
    <name type="scientific">Triparma verrucosa</name>
    <dbReference type="NCBI Taxonomy" id="1606542"/>
    <lineage>
        <taxon>Eukaryota</taxon>
        <taxon>Sar</taxon>
        <taxon>Stramenopiles</taxon>
        <taxon>Ochrophyta</taxon>
        <taxon>Bolidophyceae</taxon>
        <taxon>Parmales</taxon>
        <taxon>Triparmaceae</taxon>
        <taxon>Triparma</taxon>
    </lineage>
</organism>
<feature type="compositionally biased region" description="Pro residues" evidence="1">
    <location>
        <begin position="236"/>
        <end position="246"/>
    </location>
</feature>
<feature type="compositionally biased region" description="Basic and acidic residues" evidence="1">
    <location>
        <begin position="95"/>
        <end position="110"/>
    </location>
</feature>
<name>A0A9W7KRQ1_9STRA</name>
<feature type="region of interest" description="Disordered" evidence="1">
    <location>
        <begin position="476"/>
        <end position="509"/>
    </location>
</feature>
<evidence type="ECO:0000313" key="3">
    <source>
        <dbReference type="Proteomes" id="UP001165160"/>
    </source>
</evidence>
<evidence type="ECO:0000256" key="1">
    <source>
        <dbReference type="SAM" id="MobiDB-lite"/>
    </source>
</evidence>
<accession>A0A9W7KRQ1</accession>
<feature type="region of interest" description="Disordered" evidence="1">
    <location>
        <begin position="648"/>
        <end position="722"/>
    </location>
</feature>
<feature type="region of interest" description="Disordered" evidence="1">
    <location>
        <begin position="95"/>
        <end position="178"/>
    </location>
</feature>
<feature type="compositionally biased region" description="Basic and acidic residues" evidence="1">
    <location>
        <begin position="152"/>
        <end position="165"/>
    </location>
</feature>
<reference evidence="3" key="1">
    <citation type="journal article" date="2023" name="Commun. Biol.">
        <title>Genome analysis of Parmales, the sister group of diatoms, reveals the evolutionary specialization of diatoms from phago-mixotrophs to photoautotrophs.</title>
        <authorList>
            <person name="Ban H."/>
            <person name="Sato S."/>
            <person name="Yoshikawa S."/>
            <person name="Yamada K."/>
            <person name="Nakamura Y."/>
            <person name="Ichinomiya M."/>
            <person name="Sato N."/>
            <person name="Blanc-Mathieu R."/>
            <person name="Endo H."/>
            <person name="Kuwata A."/>
            <person name="Ogata H."/>
        </authorList>
    </citation>
    <scope>NUCLEOTIDE SEQUENCE [LARGE SCALE GENOMIC DNA]</scope>
    <source>
        <strain evidence="3">NIES 3699</strain>
    </source>
</reference>
<dbReference type="Proteomes" id="UP001165160">
    <property type="component" value="Unassembled WGS sequence"/>
</dbReference>
<dbReference type="AlphaFoldDB" id="A0A9W7KRQ1"/>
<feature type="compositionally biased region" description="Basic residues" evidence="1">
    <location>
        <begin position="168"/>
        <end position="177"/>
    </location>
</feature>
<feature type="compositionally biased region" description="Basic and acidic residues" evidence="1">
    <location>
        <begin position="695"/>
        <end position="710"/>
    </location>
</feature>
<sequence length="754" mass="82493">MSSTPFTALQTKIGSATIQLMLDSPPGPVVSLASAIKHQNQLSLMTVAAHPTEAGPSSSPGLLALPTPPKSPLAITHYSLLDKLSDLKSRLAEEFNRKRVSKTQDGDGEKANNAGGSSAPPPSPVEGVVQDGKKEGDAVVVAVPKSNPKSTVADKKDKKDKKDQNKTPQRKRKRKVKRAENELELLAYFDPSNTLLKIVEKQKKNVTRNPAPPRCAKPKPKAKLRPSTPKNQKPPAASPNTPPPPTDFTTIKSPDPCKKSPVPNNMTPYEMQLKGQLTRRNTQIEMLKNQLTAFGDVPIVEVVTLEEANLRLRAALTKLMEGDEKAQDDFDKWDRYINNHPDHIKQKEEEERAWAERNKGPNEEALRVIRTFVPPDIYCSNLKGLKERMPEKGAERVFGRKILWLTRSSPELIAKTHIAELKTKFQAHGLDLVELRAICTVLPQDFENDADGAKGMWKSKLLDRLRELVAKEEKGDVQKRNSAYDGMEAGPFDPDASPVRQKHTASTPYTKNNLDDVVKLCKEGGNFNENRDTLRKKREEGSVVVPNGDRIDHSKIGVVMEDNKDFMSRLESCLGGTPVATPRKVANGFLDEIAKRKTEGEDGSGGGGNQQIKAKLNAIFGGGGGGGGEGGSGTSFLNELKAQKRNKKVDNVNVGGEAGGGGERPSFLEELKAKRDEKAEDDENDENRAPPSFLEEIKKNKSGKTAEKRKGGGGLKSPLGVRQQECGNANFQKKAGMSFLEEIAARAAARQQQV</sequence>
<dbReference type="EMBL" id="BRXX01000394">
    <property type="protein sequence ID" value="GMI09141.1"/>
    <property type="molecule type" value="Genomic_DNA"/>
</dbReference>
<evidence type="ECO:0000313" key="2">
    <source>
        <dbReference type="EMBL" id="GMI09141.1"/>
    </source>
</evidence>
<feature type="region of interest" description="Disordered" evidence="1">
    <location>
        <begin position="202"/>
        <end position="268"/>
    </location>
</feature>
<gene>
    <name evidence="2" type="ORF">TrVE_jg12631</name>
</gene>
<keyword evidence="3" id="KW-1185">Reference proteome</keyword>
<feature type="compositionally biased region" description="Basic and acidic residues" evidence="1">
    <location>
        <begin position="666"/>
        <end position="678"/>
    </location>
</feature>
<comment type="caution">
    <text evidence="2">The sequence shown here is derived from an EMBL/GenBank/DDBJ whole genome shotgun (WGS) entry which is preliminary data.</text>
</comment>
<proteinExistence type="predicted"/>